<dbReference type="OrthoDB" id="3098at2759"/>
<gene>
    <name evidence="1" type="ORF">STAS_30431</name>
</gene>
<protein>
    <submittedName>
        <fullName evidence="1">Uncharacterized protein</fullName>
    </submittedName>
</protein>
<evidence type="ECO:0000313" key="1">
    <source>
        <dbReference type="EMBL" id="GER52938.1"/>
    </source>
</evidence>
<dbReference type="Proteomes" id="UP000325081">
    <property type="component" value="Unassembled WGS sequence"/>
</dbReference>
<proteinExistence type="predicted"/>
<comment type="caution">
    <text evidence="1">The sequence shown here is derived from an EMBL/GenBank/DDBJ whole genome shotgun (WGS) entry which is preliminary data.</text>
</comment>
<sequence>MCRMDEEVPESQMMLLSIAFVFCVEVEHKKEWGLPQTAMAKSWVFVQVDMEITRLGPHKTDVFKNLEETMGIMCLSKVVDQIHGLLGDAVNGAVTRACQEQQRKIEMNLVQGNILIYWTSSFHGYHLQRMMVVFPGKWPTKTCQNAVLEFFEGHPGLMSFEIEVLAGGITLPFLMTYWPNVFLDVNEKLKFSYLYFIHWFCQFTKHGLDLTSYPVCYLLKTQKLHDLVVDELCSLHV</sequence>
<name>A0A5A7R687_STRAF</name>
<keyword evidence="2" id="KW-1185">Reference proteome</keyword>
<organism evidence="1 2">
    <name type="scientific">Striga asiatica</name>
    <name type="common">Asiatic witchweed</name>
    <name type="synonym">Buchnera asiatica</name>
    <dbReference type="NCBI Taxonomy" id="4170"/>
    <lineage>
        <taxon>Eukaryota</taxon>
        <taxon>Viridiplantae</taxon>
        <taxon>Streptophyta</taxon>
        <taxon>Embryophyta</taxon>
        <taxon>Tracheophyta</taxon>
        <taxon>Spermatophyta</taxon>
        <taxon>Magnoliopsida</taxon>
        <taxon>eudicotyledons</taxon>
        <taxon>Gunneridae</taxon>
        <taxon>Pentapetalae</taxon>
        <taxon>asterids</taxon>
        <taxon>lamiids</taxon>
        <taxon>Lamiales</taxon>
        <taxon>Orobanchaceae</taxon>
        <taxon>Buchnereae</taxon>
        <taxon>Striga</taxon>
    </lineage>
</organism>
<accession>A0A5A7R687</accession>
<reference evidence="2" key="1">
    <citation type="journal article" date="2019" name="Curr. Biol.">
        <title>Genome Sequence of Striga asiatica Provides Insight into the Evolution of Plant Parasitism.</title>
        <authorList>
            <person name="Yoshida S."/>
            <person name="Kim S."/>
            <person name="Wafula E.K."/>
            <person name="Tanskanen J."/>
            <person name="Kim Y.M."/>
            <person name="Honaas L."/>
            <person name="Yang Z."/>
            <person name="Spallek T."/>
            <person name="Conn C.E."/>
            <person name="Ichihashi Y."/>
            <person name="Cheong K."/>
            <person name="Cui S."/>
            <person name="Der J.P."/>
            <person name="Gundlach H."/>
            <person name="Jiao Y."/>
            <person name="Hori C."/>
            <person name="Ishida J.K."/>
            <person name="Kasahara H."/>
            <person name="Kiba T."/>
            <person name="Kim M.S."/>
            <person name="Koo N."/>
            <person name="Laohavisit A."/>
            <person name="Lee Y.H."/>
            <person name="Lumba S."/>
            <person name="McCourt P."/>
            <person name="Mortimer J.C."/>
            <person name="Mutuku J.M."/>
            <person name="Nomura T."/>
            <person name="Sasaki-Sekimoto Y."/>
            <person name="Seto Y."/>
            <person name="Wang Y."/>
            <person name="Wakatake T."/>
            <person name="Sakakibara H."/>
            <person name="Demura T."/>
            <person name="Yamaguchi S."/>
            <person name="Yoneyama K."/>
            <person name="Manabe R.I."/>
            <person name="Nelson D.C."/>
            <person name="Schulman A.H."/>
            <person name="Timko M.P."/>
            <person name="dePamphilis C.W."/>
            <person name="Choi D."/>
            <person name="Shirasu K."/>
        </authorList>
    </citation>
    <scope>NUCLEOTIDE SEQUENCE [LARGE SCALE GENOMIC DNA]</scope>
    <source>
        <strain evidence="2">cv. UVA1</strain>
    </source>
</reference>
<dbReference type="AlphaFoldDB" id="A0A5A7R687"/>
<dbReference type="EMBL" id="BKCP01010514">
    <property type="protein sequence ID" value="GER52938.1"/>
    <property type="molecule type" value="Genomic_DNA"/>
</dbReference>
<evidence type="ECO:0000313" key="2">
    <source>
        <dbReference type="Proteomes" id="UP000325081"/>
    </source>
</evidence>